<evidence type="ECO:0000256" key="1">
    <source>
        <dbReference type="SAM" id="Phobius"/>
    </source>
</evidence>
<dbReference type="RefSeq" id="WP_248206021.1">
    <property type="nucleotide sequence ID" value="NZ_JALNMH010000003.1"/>
</dbReference>
<name>A0ABT0GFT3_9GAMM</name>
<dbReference type="InterPro" id="IPR021521">
    <property type="entry name" value="DUF3185"/>
</dbReference>
<dbReference type="Proteomes" id="UP001431449">
    <property type="component" value="Unassembled WGS sequence"/>
</dbReference>
<keyword evidence="1" id="KW-0812">Transmembrane</keyword>
<accession>A0ABT0GFT3</accession>
<feature type="transmembrane region" description="Helical" evidence="1">
    <location>
        <begin position="46"/>
        <end position="65"/>
    </location>
</feature>
<comment type="caution">
    <text evidence="2">The sequence shown here is derived from an EMBL/GenBank/DDBJ whole genome shotgun (WGS) entry which is preliminary data.</text>
</comment>
<dbReference type="EMBL" id="JALNMH010000003">
    <property type="protein sequence ID" value="MCK7593054.1"/>
    <property type="molecule type" value="Genomic_DNA"/>
</dbReference>
<gene>
    <name evidence="2" type="ORF">M0G41_05140</name>
</gene>
<keyword evidence="3" id="KW-1185">Reference proteome</keyword>
<proteinExistence type="predicted"/>
<reference evidence="2" key="1">
    <citation type="submission" date="2022-04" db="EMBL/GenBank/DDBJ databases">
        <title>Lysobacter sp. CAU 1642 isolated from sea sand.</title>
        <authorList>
            <person name="Kim W."/>
        </authorList>
    </citation>
    <scope>NUCLEOTIDE SEQUENCE</scope>
    <source>
        <strain evidence="2">CAU 1642</strain>
    </source>
</reference>
<evidence type="ECO:0000313" key="3">
    <source>
        <dbReference type="Proteomes" id="UP001431449"/>
    </source>
</evidence>
<protein>
    <submittedName>
        <fullName evidence="2">DUF3185 family protein</fullName>
    </submittedName>
</protein>
<evidence type="ECO:0000313" key="2">
    <source>
        <dbReference type="EMBL" id="MCK7593054.1"/>
    </source>
</evidence>
<dbReference type="Pfam" id="PF11381">
    <property type="entry name" value="DUF3185"/>
    <property type="match status" value="1"/>
</dbReference>
<organism evidence="2 3">
    <name type="scientific">Pseudomarimonas salicorniae</name>
    <dbReference type="NCBI Taxonomy" id="2933270"/>
    <lineage>
        <taxon>Bacteria</taxon>
        <taxon>Pseudomonadati</taxon>
        <taxon>Pseudomonadota</taxon>
        <taxon>Gammaproteobacteria</taxon>
        <taxon>Lysobacterales</taxon>
        <taxon>Lysobacteraceae</taxon>
        <taxon>Pseudomarimonas</taxon>
    </lineage>
</organism>
<keyword evidence="1" id="KW-0472">Membrane</keyword>
<keyword evidence="1" id="KW-1133">Transmembrane helix</keyword>
<sequence length="69" mass="7192">MGTQRLLGLVLLVAGAVLLYFGLQSTESVSEKLVEGFTGRYSDGTMAYLVGGAIAGALGLALLLFGKRR</sequence>